<dbReference type="PANTHER" id="PTHR33078">
    <property type="entry name" value="PROTEIN YCF2-RELATED"/>
    <property type="match status" value="1"/>
</dbReference>
<keyword evidence="4" id="KW-0934">Plastid</keyword>
<evidence type="ECO:0000256" key="6">
    <source>
        <dbReference type="ARBA" id="ARBA00022840"/>
    </source>
</evidence>
<evidence type="ECO:0000256" key="3">
    <source>
        <dbReference type="ARBA" id="ARBA00009361"/>
    </source>
</evidence>
<proteinExistence type="inferred from homology"/>
<dbReference type="Pfam" id="PF05695">
    <property type="entry name" value="Ycf2"/>
    <property type="match status" value="1"/>
</dbReference>
<sequence>MLKESLSSCSGTIRRFSRRNTGFCFSANMLGPANGVKSIRSKKKYLNINLINIVNLIPIPINRITFSRNTRHLSHTSKEIYSLIRKRKNVNGDWIDDKIESWVANSDSIGDEEREFLVQFSTLTTEKGIDQILLSLTHSDPLSKNDSIYQMIEQPGAITLRYLVDIHKKFLDNKPKGFLIDDSDDIDASDDIDRGLDTELELLNMMNALTMDMMPEIDQFYITLQFELGKAMSPCRIWIPNIHELDVNDSNYLSLGL</sequence>
<evidence type="ECO:0000256" key="1">
    <source>
        <dbReference type="ARBA" id="ARBA00002329"/>
    </source>
</evidence>
<comment type="subcellular location">
    <subcellularLocation>
        <location evidence="2">Plastid</location>
    </subcellularLocation>
</comment>
<dbReference type="EMBL" id="JBJUIK010000002">
    <property type="protein sequence ID" value="KAL3534880.1"/>
    <property type="molecule type" value="Genomic_DNA"/>
</dbReference>
<evidence type="ECO:0000313" key="9">
    <source>
        <dbReference type="Proteomes" id="UP001630127"/>
    </source>
</evidence>
<dbReference type="PANTHER" id="PTHR33078:SF100">
    <property type="entry name" value="PROTEIN YCF2"/>
    <property type="match status" value="1"/>
</dbReference>
<dbReference type="GO" id="GO:0005524">
    <property type="term" value="F:ATP binding"/>
    <property type="evidence" value="ECO:0007669"/>
    <property type="project" value="UniProtKB-KW"/>
</dbReference>
<evidence type="ECO:0000259" key="7">
    <source>
        <dbReference type="Pfam" id="PF05695"/>
    </source>
</evidence>
<comment type="function">
    <text evidence="1">Probable ATPase of unknown function. Its presence in a non-photosynthetic plant (Epifagus virginiana) and experiments in tobacco indicate that it has an essential function which is probably not related to photosynthesis.</text>
</comment>
<evidence type="ECO:0000256" key="4">
    <source>
        <dbReference type="ARBA" id="ARBA00022640"/>
    </source>
</evidence>
<evidence type="ECO:0000256" key="5">
    <source>
        <dbReference type="ARBA" id="ARBA00022741"/>
    </source>
</evidence>
<keyword evidence="5" id="KW-0547">Nucleotide-binding</keyword>
<protein>
    <recommendedName>
        <fullName evidence="7">Ycf2 N-terminal domain-containing protein</fullName>
    </recommendedName>
</protein>
<evidence type="ECO:0000256" key="2">
    <source>
        <dbReference type="ARBA" id="ARBA00004474"/>
    </source>
</evidence>
<dbReference type="InterPro" id="IPR056777">
    <property type="entry name" value="Ycf2_N"/>
</dbReference>
<comment type="similarity">
    <text evidence="3">Belongs to the Ycf2 family.</text>
</comment>
<name>A0ABD3AUI1_9GENT</name>
<evidence type="ECO:0000313" key="8">
    <source>
        <dbReference type="EMBL" id="KAL3534880.1"/>
    </source>
</evidence>
<feature type="non-terminal residue" evidence="8">
    <location>
        <position position="257"/>
    </location>
</feature>
<gene>
    <name evidence="8" type="ORF">ACH5RR_003341</name>
</gene>
<comment type="caution">
    <text evidence="8">The sequence shown here is derived from an EMBL/GenBank/DDBJ whole genome shotgun (WGS) entry which is preliminary data.</text>
</comment>
<dbReference type="GO" id="GO:0009536">
    <property type="term" value="C:plastid"/>
    <property type="evidence" value="ECO:0007669"/>
    <property type="project" value="UniProtKB-SubCell"/>
</dbReference>
<keyword evidence="9" id="KW-1185">Reference proteome</keyword>
<accession>A0ABD3AUI1</accession>
<dbReference type="Proteomes" id="UP001630127">
    <property type="component" value="Unassembled WGS sequence"/>
</dbReference>
<dbReference type="AlphaFoldDB" id="A0ABD3AUI1"/>
<reference evidence="8 9" key="1">
    <citation type="submission" date="2024-11" db="EMBL/GenBank/DDBJ databases">
        <title>A near-complete genome assembly of Cinchona calisaya.</title>
        <authorList>
            <person name="Lian D.C."/>
            <person name="Zhao X.W."/>
            <person name="Wei L."/>
        </authorList>
    </citation>
    <scope>NUCLEOTIDE SEQUENCE [LARGE SCALE GENOMIC DNA]</scope>
    <source>
        <tissue evidence="8">Nenye</tissue>
    </source>
</reference>
<feature type="domain" description="Ycf2 N-terminal" evidence="7">
    <location>
        <begin position="22"/>
        <end position="77"/>
    </location>
</feature>
<keyword evidence="6" id="KW-0067">ATP-binding</keyword>
<organism evidence="8 9">
    <name type="scientific">Cinchona calisaya</name>
    <dbReference type="NCBI Taxonomy" id="153742"/>
    <lineage>
        <taxon>Eukaryota</taxon>
        <taxon>Viridiplantae</taxon>
        <taxon>Streptophyta</taxon>
        <taxon>Embryophyta</taxon>
        <taxon>Tracheophyta</taxon>
        <taxon>Spermatophyta</taxon>
        <taxon>Magnoliopsida</taxon>
        <taxon>eudicotyledons</taxon>
        <taxon>Gunneridae</taxon>
        <taxon>Pentapetalae</taxon>
        <taxon>asterids</taxon>
        <taxon>lamiids</taxon>
        <taxon>Gentianales</taxon>
        <taxon>Rubiaceae</taxon>
        <taxon>Cinchonoideae</taxon>
        <taxon>Cinchoneae</taxon>
        <taxon>Cinchona</taxon>
    </lineage>
</organism>